<dbReference type="AlphaFoldDB" id="A0A0F9IX82"/>
<evidence type="ECO:0000313" key="1">
    <source>
        <dbReference type="EMBL" id="KKL98285.1"/>
    </source>
</evidence>
<proteinExistence type="predicted"/>
<comment type="caution">
    <text evidence="1">The sequence shown here is derived from an EMBL/GenBank/DDBJ whole genome shotgun (WGS) entry which is preliminary data.</text>
</comment>
<organism evidence="1">
    <name type="scientific">marine sediment metagenome</name>
    <dbReference type="NCBI Taxonomy" id="412755"/>
    <lineage>
        <taxon>unclassified sequences</taxon>
        <taxon>metagenomes</taxon>
        <taxon>ecological metagenomes</taxon>
    </lineage>
</organism>
<sequence length="281" mass="29459">MSVSHALNAYEKQCSAVSQHVWFMGTGALLEGQAVCFNWDFGTAGDVDCRRFNRVEPPSITNAQFFAGVAARDYSANANGATRPQLIEIYGPGSLCKVLGISSASDTVIGVGRLTFEITSAVATNGTFRYSGLAGEGSCIPMQTQDVSDEQLILALLDPPGLPSGGLEVITAINNSAIGTVMVGGTTLVTGVALGDADCTYILPDATRDGLRKKIKVITSELTTNDFVVTVTTGRTHALADSGLATVTWAGASTTVDMQVTLEWDEAWIVQTLSKVMPALA</sequence>
<gene>
    <name evidence="1" type="ORF">LCGC14_1825980</name>
</gene>
<protein>
    <submittedName>
        <fullName evidence="1">Uncharacterized protein</fullName>
    </submittedName>
</protein>
<name>A0A0F9IX82_9ZZZZ</name>
<accession>A0A0F9IX82</accession>
<reference evidence="1" key="1">
    <citation type="journal article" date="2015" name="Nature">
        <title>Complex archaea that bridge the gap between prokaryotes and eukaryotes.</title>
        <authorList>
            <person name="Spang A."/>
            <person name="Saw J.H."/>
            <person name="Jorgensen S.L."/>
            <person name="Zaremba-Niedzwiedzka K."/>
            <person name="Martijn J."/>
            <person name="Lind A.E."/>
            <person name="van Eijk R."/>
            <person name="Schleper C."/>
            <person name="Guy L."/>
            <person name="Ettema T.J."/>
        </authorList>
    </citation>
    <scope>NUCLEOTIDE SEQUENCE</scope>
</reference>
<dbReference type="EMBL" id="LAZR01017959">
    <property type="protein sequence ID" value="KKL98285.1"/>
    <property type="molecule type" value="Genomic_DNA"/>
</dbReference>